<dbReference type="Gene3D" id="1.20.1280.50">
    <property type="match status" value="1"/>
</dbReference>
<feature type="domain" description="F-box" evidence="1">
    <location>
        <begin position="33"/>
        <end position="82"/>
    </location>
</feature>
<organism evidence="2 3">
    <name type="scientific">Thelephora terrestris</name>
    <dbReference type="NCBI Taxonomy" id="56493"/>
    <lineage>
        <taxon>Eukaryota</taxon>
        <taxon>Fungi</taxon>
        <taxon>Dikarya</taxon>
        <taxon>Basidiomycota</taxon>
        <taxon>Agaricomycotina</taxon>
        <taxon>Agaricomycetes</taxon>
        <taxon>Thelephorales</taxon>
        <taxon>Thelephoraceae</taxon>
        <taxon>Thelephora</taxon>
    </lineage>
</organism>
<protein>
    <recommendedName>
        <fullName evidence="1">F-box domain-containing protein</fullName>
    </recommendedName>
</protein>
<dbReference type="Proteomes" id="UP000736335">
    <property type="component" value="Unassembled WGS sequence"/>
</dbReference>
<dbReference type="Pfam" id="PF12937">
    <property type="entry name" value="F-box-like"/>
    <property type="match status" value="1"/>
</dbReference>
<reference evidence="2" key="1">
    <citation type="journal article" date="2020" name="Nat. Commun.">
        <title>Large-scale genome sequencing of mycorrhizal fungi provides insights into the early evolution of symbiotic traits.</title>
        <authorList>
            <person name="Miyauchi S."/>
            <person name="Kiss E."/>
            <person name="Kuo A."/>
            <person name="Drula E."/>
            <person name="Kohler A."/>
            <person name="Sanchez-Garcia M."/>
            <person name="Morin E."/>
            <person name="Andreopoulos B."/>
            <person name="Barry K.W."/>
            <person name="Bonito G."/>
            <person name="Buee M."/>
            <person name="Carver A."/>
            <person name="Chen C."/>
            <person name="Cichocki N."/>
            <person name="Clum A."/>
            <person name="Culley D."/>
            <person name="Crous P.W."/>
            <person name="Fauchery L."/>
            <person name="Girlanda M."/>
            <person name="Hayes R.D."/>
            <person name="Keri Z."/>
            <person name="LaButti K."/>
            <person name="Lipzen A."/>
            <person name="Lombard V."/>
            <person name="Magnuson J."/>
            <person name="Maillard F."/>
            <person name="Murat C."/>
            <person name="Nolan M."/>
            <person name="Ohm R.A."/>
            <person name="Pangilinan J."/>
            <person name="Pereira M.F."/>
            <person name="Perotto S."/>
            <person name="Peter M."/>
            <person name="Pfister S."/>
            <person name="Riley R."/>
            <person name="Sitrit Y."/>
            <person name="Stielow J.B."/>
            <person name="Szollosi G."/>
            <person name="Zifcakova L."/>
            <person name="Stursova M."/>
            <person name="Spatafora J.W."/>
            <person name="Tedersoo L."/>
            <person name="Vaario L.M."/>
            <person name="Yamada A."/>
            <person name="Yan M."/>
            <person name="Wang P."/>
            <person name="Xu J."/>
            <person name="Bruns T."/>
            <person name="Baldrian P."/>
            <person name="Vilgalys R."/>
            <person name="Dunand C."/>
            <person name="Henrissat B."/>
            <person name="Grigoriev I.V."/>
            <person name="Hibbett D."/>
            <person name="Nagy L.G."/>
            <person name="Martin F.M."/>
        </authorList>
    </citation>
    <scope>NUCLEOTIDE SEQUENCE</scope>
    <source>
        <strain evidence="2">UH-Tt-Lm1</strain>
    </source>
</reference>
<gene>
    <name evidence="2" type="ORF">BJ322DRAFT_287211</name>
</gene>
<evidence type="ECO:0000259" key="1">
    <source>
        <dbReference type="Pfam" id="PF12937"/>
    </source>
</evidence>
<dbReference type="EMBL" id="WIUZ02000015">
    <property type="protein sequence ID" value="KAF9780873.1"/>
    <property type="molecule type" value="Genomic_DNA"/>
</dbReference>
<name>A0A9P6H982_9AGAM</name>
<dbReference type="InterPro" id="IPR001810">
    <property type="entry name" value="F-box_dom"/>
</dbReference>
<evidence type="ECO:0000313" key="2">
    <source>
        <dbReference type="EMBL" id="KAF9780873.1"/>
    </source>
</evidence>
<dbReference type="InterPro" id="IPR036047">
    <property type="entry name" value="F-box-like_dom_sf"/>
</dbReference>
<proteinExistence type="predicted"/>
<dbReference type="SUPFAM" id="SSF81383">
    <property type="entry name" value="F-box domain"/>
    <property type="match status" value="1"/>
</dbReference>
<dbReference type="OrthoDB" id="2800666at2759"/>
<reference evidence="2" key="2">
    <citation type="submission" date="2020-11" db="EMBL/GenBank/DDBJ databases">
        <authorList>
            <consortium name="DOE Joint Genome Institute"/>
            <person name="Kuo A."/>
            <person name="Miyauchi S."/>
            <person name="Kiss E."/>
            <person name="Drula E."/>
            <person name="Kohler A."/>
            <person name="Sanchez-Garcia M."/>
            <person name="Andreopoulos B."/>
            <person name="Barry K.W."/>
            <person name="Bonito G."/>
            <person name="Buee M."/>
            <person name="Carver A."/>
            <person name="Chen C."/>
            <person name="Cichocki N."/>
            <person name="Clum A."/>
            <person name="Culley D."/>
            <person name="Crous P.W."/>
            <person name="Fauchery L."/>
            <person name="Girlanda M."/>
            <person name="Hayes R."/>
            <person name="Keri Z."/>
            <person name="Labutti K."/>
            <person name="Lipzen A."/>
            <person name="Lombard V."/>
            <person name="Magnuson J."/>
            <person name="Maillard F."/>
            <person name="Morin E."/>
            <person name="Murat C."/>
            <person name="Nolan M."/>
            <person name="Ohm R."/>
            <person name="Pangilinan J."/>
            <person name="Pereira M."/>
            <person name="Perotto S."/>
            <person name="Peter M."/>
            <person name="Riley R."/>
            <person name="Sitrit Y."/>
            <person name="Stielow B."/>
            <person name="Szollosi G."/>
            <person name="Zifcakova L."/>
            <person name="Stursova M."/>
            <person name="Spatafora J.W."/>
            <person name="Tedersoo L."/>
            <person name="Vaario L.-M."/>
            <person name="Yamada A."/>
            <person name="Yan M."/>
            <person name="Wang P."/>
            <person name="Xu J."/>
            <person name="Bruns T."/>
            <person name="Baldrian P."/>
            <person name="Vilgalys R."/>
            <person name="Henrissat B."/>
            <person name="Grigoriev I.V."/>
            <person name="Hibbett D."/>
            <person name="Nagy L.G."/>
            <person name="Martin F.M."/>
        </authorList>
    </citation>
    <scope>NUCLEOTIDE SEQUENCE</scope>
    <source>
        <strain evidence="2">UH-Tt-Lm1</strain>
    </source>
</reference>
<comment type="caution">
    <text evidence="2">The sequence shown here is derived from an EMBL/GenBank/DDBJ whole genome shotgun (WGS) entry which is preliminary data.</text>
</comment>
<evidence type="ECO:0000313" key="3">
    <source>
        <dbReference type="Proteomes" id="UP000736335"/>
    </source>
</evidence>
<sequence>MTYNKAEVVTLEHDALQVLSLIRSVKNTFAPINKVPPDVLTLIPDYWEDSDMDQNLISLTHVCRSWREIFTLRPSLWARLDCTDVDKTRVYIERSRSFPLAVYISDDEDDSRWEEPFLLVVPHINRIKTLSVVAVTSQVIPVLVKNLSCRLPFLEEIVFDMEDYPLPDELFNGDLSTVRELSLGGVLTSLPWKNMSNLTTFTLHGIPKDAILLTQMLNFFESAPHIRDVHLHDSIPSSSDAPVERVVCLPHLEKLEIIAQPAHSILLNHLSIPAGASLSLEFSFSGGESPIPSYLPKSSDGLLNLSHITLINLFFGLGKRFVRLKGPSGELQILGNWTRGDDKPNTGTGSFLRSLRSQFDLSGCRWLVIQRCCFKPPSGSVTASIVYNTLLSLKNLSSLTLVRCHNLNFILALNPKENPSGTLLCPKLEEITLYIKDPDDLRVDELLGMVKGRASRDAKLSVIMVVSTGTLAPTKDVFQLRKHVSHVECKFDDALPEWDALPAQAM</sequence>
<accession>A0A9P6H982</accession>
<keyword evidence="3" id="KW-1185">Reference proteome</keyword>
<dbReference type="AlphaFoldDB" id="A0A9P6H982"/>